<proteinExistence type="predicted"/>
<evidence type="ECO:0000313" key="2">
    <source>
        <dbReference type="Proteomes" id="UP000199645"/>
    </source>
</evidence>
<evidence type="ECO:0000313" key="1">
    <source>
        <dbReference type="EMBL" id="SFF48849.1"/>
    </source>
</evidence>
<reference evidence="1 2" key="1">
    <citation type="submission" date="2016-10" db="EMBL/GenBank/DDBJ databases">
        <authorList>
            <person name="de Groot N.N."/>
        </authorList>
    </citation>
    <scope>NUCLEOTIDE SEQUENCE [LARGE SCALE GENOMIC DNA]</scope>
    <source>
        <strain evidence="1 2">DSM 43019</strain>
    </source>
</reference>
<gene>
    <name evidence="1" type="ORF">SAMN05421541_111237</name>
</gene>
<dbReference type="AlphaFoldDB" id="A0A1I2J342"/>
<accession>A0A1I2J342</accession>
<dbReference type="EMBL" id="FONV01000011">
    <property type="protein sequence ID" value="SFF48849.1"/>
    <property type="molecule type" value="Genomic_DNA"/>
</dbReference>
<sequence length="191" mass="20953">MMQAMDQRWGGLGRELRKLGMWRHLPAERAAEAEALVAEGGYPLRLSDGAQGVNWFFVDGEEMAEAGVPRELRDLMPALEAHGVAFHVDELAYPAGGVEDGDYVVSINGRRCVVWTAEDWRTDQAWTVAVVRPLAVLNDLLAEARATPRLFTLYAGMNDGVVWLLDPRIVDAVADSGLVEEREIPALAVLG</sequence>
<dbReference type="Proteomes" id="UP000199645">
    <property type="component" value="Unassembled WGS sequence"/>
</dbReference>
<keyword evidence="2" id="KW-1185">Reference proteome</keyword>
<protein>
    <submittedName>
        <fullName evidence="1">Uncharacterized protein</fullName>
    </submittedName>
</protein>
<organism evidence="1 2">
    <name type="scientific">Actinoplanes philippinensis</name>
    <dbReference type="NCBI Taxonomy" id="35752"/>
    <lineage>
        <taxon>Bacteria</taxon>
        <taxon>Bacillati</taxon>
        <taxon>Actinomycetota</taxon>
        <taxon>Actinomycetes</taxon>
        <taxon>Micromonosporales</taxon>
        <taxon>Micromonosporaceae</taxon>
        <taxon>Actinoplanes</taxon>
    </lineage>
</organism>
<name>A0A1I2J342_9ACTN</name>